<keyword evidence="6 11" id="KW-1133">Transmembrane helix</keyword>
<dbReference type="InterPro" id="IPR006153">
    <property type="entry name" value="Cation/H_exchanger_TM"/>
</dbReference>
<keyword evidence="10" id="KW-0739">Sodium transport</keyword>
<feature type="transmembrane region" description="Helical" evidence="11">
    <location>
        <begin position="84"/>
        <end position="109"/>
    </location>
</feature>
<feature type="transmembrane region" description="Helical" evidence="11">
    <location>
        <begin position="115"/>
        <end position="133"/>
    </location>
</feature>
<evidence type="ECO:0000256" key="6">
    <source>
        <dbReference type="ARBA" id="ARBA00022989"/>
    </source>
</evidence>
<dbReference type="Gene3D" id="1.20.1530.20">
    <property type="match status" value="1"/>
</dbReference>
<evidence type="ECO:0000259" key="12">
    <source>
        <dbReference type="Pfam" id="PF00999"/>
    </source>
</evidence>
<dbReference type="PANTHER" id="PTHR43562">
    <property type="entry name" value="NAPA-TYPE SODIUM/HYDROGEN ANTIPORTER"/>
    <property type="match status" value="1"/>
</dbReference>
<dbReference type="Pfam" id="PF00999">
    <property type="entry name" value="Na_H_Exchanger"/>
    <property type="match status" value="1"/>
</dbReference>
<feature type="transmembrane region" description="Helical" evidence="11">
    <location>
        <begin position="356"/>
        <end position="374"/>
    </location>
</feature>
<keyword evidence="3" id="KW-0813">Transport</keyword>
<evidence type="ECO:0000256" key="3">
    <source>
        <dbReference type="ARBA" id="ARBA00022448"/>
    </source>
</evidence>
<dbReference type="RefSeq" id="WP_238552040.1">
    <property type="nucleotide sequence ID" value="NZ_JGYQ01000013.1"/>
</dbReference>
<feature type="transmembrane region" description="Helical" evidence="11">
    <location>
        <begin position="145"/>
        <end position="169"/>
    </location>
</feature>
<evidence type="ECO:0000313" key="14">
    <source>
        <dbReference type="Proteomes" id="UP000029093"/>
    </source>
</evidence>
<dbReference type="GO" id="GO:0006814">
    <property type="term" value="P:sodium ion transport"/>
    <property type="evidence" value="ECO:0007669"/>
    <property type="project" value="UniProtKB-KW"/>
</dbReference>
<name>A0A086ZLN0_9BIFI</name>
<proteinExistence type="inferred from homology"/>
<dbReference type="GeneID" id="303204104"/>
<evidence type="ECO:0000256" key="2">
    <source>
        <dbReference type="ARBA" id="ARBA00005551"/>
    </source>
</evidence>
<comment type="subcellular location">
    <subcellularLocation>
        <location evidence="1">Membrane</location>
        <topology evidence="1">Multi-pass membrane protein</topology>
    </subcellularLocation>
</comment>
<evidence type="ECO:0000256" key="8">
    <source>
        <dbReference type="ARBA" id="ARBA00023065"/>
    </source>
</evidence>
<evidence type="ECO:0000256" key="10">
    <source>
        <dbReference type="ARBA" id="ARBA00023201"/>
    </source>
</evidence>
<feature type="transmembrane region" description="Helical" evidence="11">
    <location>
        <begin position="223"/>
        <end position="250"/>
    </location>
</feature>
<evidence type="ECO:0000256" key="11">
    <source>
        <dbReference type="SAM" id="Phobius"/>
    </source>
</evidence>
<evidence type="ECO:0000256" key="5">
    <source>
        <dbReference type="ARBA" id="ARBA00022692"/>
    </source>
</evidence>
<dbReference type="InterPro" id="IPR038770">
    <property type="entry name" value="Na+/solute_symporter_sf"/>
</dbReference>
<keyword evidence="4" id="KW-0050">Antiport</keyword>
<organism evidence="13 14">
    <name type="scientific">Bifidobacterium boum</name>
    <dbReference type="NCBI Taxonomy" id="78343"/>
    <lineage>
        <taxon>Bacteria</taxon>
        <taxon>Bacillati</taxon>
        <taxon>Actinomycetota</taxon>
        <taxon>Actinomycetes</taxon>
        <taxon>Bifidobacteriales</taxon>
        <taxon>Bifidobacteriaceae</taxon>
        <taxon>Bifidobacterium</taxon>
    </lineage>
</organism>
<reference evidence="13 14" key="1">
    <citation type="submission" date="2014-03" db="EMBL/GenBank/DDBJ databases">
        <title>Genomics of Bifidobacteria.</title>
        <authorList>
            <person name="Ventura M."/>
            <person name="Milani C."/>
            <person name="Lugli G.A."/>
        </authorList>
    </citation>
    <scope>NUCLEOTIDE SEQUENCE [LARGE SCALE GENOMIC DNA]</scope>
    <source>
        <strain evidence="13 14">LMG 10736</strain>
    </source>
</reference>
<gene>
    <name evidence="13" type="ORF">BBOU_0979</name>
</gene>
<keyword evidence="14" id="KW-1185">Reference proteome</keyword>
<keyword evidence="8" id="KW-0406">Ion transport</keyword>
<feature type="transmembrane region" description="Helical" evidence="11">
    <location>
        <begin position="291"/>
        <end position="313"/>
    </location>
</feature>
<comment type="similarity">
    <text evidence="2">Belongs to the monovalent cation:proton antiporter 2 (CPA2) transporter (TC 2.A.37) family.</text>
</comment>
<feature type="transmembrane region" description="Helical" evidence="11">
    <location>
        <begin position="325"/>
        <end position="344"/>
    </location>
</feature>
<dbReference type="Proteomes" id="UP000029093">
    <property type="component" value="Unassembled WGS sequence"/>
</dbReference>
<dbReference type="GO" id="GO:0015297">
    <property type="term" value="F:antiporter activity"/>
    <property type="evidence" value="ECO:0007669"/>
    <property type="project" value="UniProtKB-KW"/>
</dbReference>
<keyword evidence="9 11" id="KW-0472">Membrane</keyword>
<evidence type="ECO:0000256" key="9">
    <source>
        <dbReference type="ARBA" id="ARBA00023136"/>
    </source>
</evidence>
<evidence type="ECO:0000256" key="1">
    <source>
        <dbReference type="ARBA" id="ARBA00004141"/>
    </source>
</evidence>
<comment type="caution">
    <text evidence="13">The sequence shown here is derived from an EMBL/GenBank/DDBJ whole genome shotgun (WGS) entry which is preliminary data.</text>
</comment>
<dbReference type="GO" id="GO:1902600">
    <property type="term" value="P:proton transmembrane transport"/>
    <property type="evidence" value="ECO:0007669"/>
    <property type="project" value="InterPro"/>
</dbReference>
<keyword evidence="5 11" id="KW-0812">Transmembrane</keyword>
<keyword evidence="7" id="KW-0915">Sodium</keyword>
<dbReference type="EMBL" id="JGYQ01000013">
    <property type="protein sequence ID" value="KFI47430.1"/>
    <property type="molecule type" value="Genomic_DNA"/>
</dbReference>
<feature type="domain" description="Cation/H+ exchanger transmembrane" evidence="12">
    <location>
        <begin position="13"/>
        <end position="378"/>
    </location>
</feature>
<dbReference type="GO" id="GO:0016020">
    <property type="term" value="C:membrane"/>
    <property type="evidence" value="ECO:0007669"/>
    <property type="project" value="UniProtKB-SubCell"/>
</dbReference>
<sequence length="426" mass="44355">MAVFVATLCAILVLTMLSGAICRKTGLPEVVGQIVVGIVFGPTVLGLMQPSSSTELFSNIGIIVLMFLGGVGCDLGLLKRYSKAALIVACMGVVAPVLIMGGVSMVFGFDLMSSLFIGVVFSATSVSISVAVLKEAGRLDTKEGASILGAAVADDVIGVILLSVMSTLISTGSVSFQQLGLIALKQVAFFALTVVVVLWVAPWLMTFAALLKAPSGIAIMATIICLAMAWCSELVGLSYAVGAFFAGIAVSRSDYREQVDRDIEPIGDCFFVPLFFVSIGLNTEAVHDMHLVWFIVVMTVLGVITKIVGCGLGARMAGFNGRSSIIIGTGMIPRGEMALITAQIGFSQHILSDDYYSTIIFTISLVTLIAPLFLKAALRGAPARDDAAEAGSAKTENVIETESEATDIIDAQTADTSAVGMAAPVA</sequence>
<accession>A0A086ZLN0</accession>
<feature type="transmembrane region" description="Helical" evidence="11">
    <location>
        <begin position="189"/>
        <end position="211"/>
    </location>
</feature>
<evidence type="ECO:0000256" key="4">
    <source>
        <dbReference type="ARBA" id="ARBA00022449"/>
    </source>
</evidence>
<protein>
    <submittedName>
        <fullName evidence="13">Na(+)/H(+) antiporter</fullName>
    </submittedName>
</protein>
<evidence type="ECO:0000313" key="13">
    <source>
        <dbReference type="EMBL" id="KFI47430.1"/>
    </source>
</evidence>
<evidence type="ECO:0000256" key="7">
    <source>
        <dbReference type="ARBA" id="ARBA00023053"/>
    </source>
</evidence>
<feature type="transmembrane region" description="Helical" evidence="11">
    <location>
        <begin position="56"/>
        <end position="77"/>
    </location>
</feature>
<dbReference type="PANTHER" id="PTHR43562:SF3">
    <property type="entry name" value="SODIUM ION_PROTON EXCHANGER (EUROFUNG)"/>
    <property type="match status" value="1"/>
</dbReference>
<dbReference type="AlphaFoldDB" id="A0A086ZLN0"/>